<dbReference type="EC" id="2.7.7.7" evidence="1"/>
<dbReference type="GO" id="GO:0005829">
    <property type="term" value="C:cytosol"/>
    <property type="evidence" value="ECO:0007669"/>
    <property type="project" value="TreeGrafter"/>
</dbReference>
<dbReference type="GO" id="GO:0003677">
    <property type="term" value="F:DNA binding"/>
    <property type="evidence" value="ECO:0007669"/>
    <property type="project" value="InterPro"/>
</dbReference>
<dbReference type="InterPro" id="IPR006054">
    <property type="entry name" value="DnaQ"/>
</dbReference>
<evidence type="ECO:0000256" key="3">
    <source>
        <dbReference type="ARBA" id="ARBA00026073"/>
    </source>
</evidence>
<name>A0A6I2L0V5_9BURK</name>
<evidence type="ECO:0000259" key="5">
    <source>
        <dbReference type="SMART" id="SM00479"/>
    </source>
</evidence>
<dbReference type="CDD" id="cd06127">
    <property type="entry name" value="DEDDh"/>
    <property type="match status" value="1"/>
</dbReference>
<dbReference type="PANTHER" id="PTHR30231:SF37">
    <property type="entry name" value="EXODEOXYRIBONUCLEASE 10"/>
    <property type="match status" value="1"/>
</dbReference>
<dbReference type="SUPFAM" id="SSF53098">
    <property type="entry name" value="Ribonuclease H-like"/>
    <property type="match status" value="1"/>
</dbReference>
<comment type="caution">
    <text evidence="6">The sequence shown here is derived from an EMBL/GenBank/DDBJ whole genome shotgun (WGS) entry which is preliminary data.</text>
</comment>
<gene>
    <name evidence="6" type="ORF">GJ699_18440</name>
</gene>
<dbReference type="Proteomes" id="UP000433309">
    <property type="component" value="Unassembled WGS sequence"/>
</dbReference>
<dbReference type="FunFam" id="3.30.420.10:FF:000045">
    <property type="entry name" value="3'-5' exonuclease DinG"/>
    <property type="match status" value="1"/>
</dbReference>
<evidence type="ECO:0000313" key="7">
    <source>
        <dbReference type="Proteomes" id="UP000433309"/>
    </source>
</evidence>
<dbReference type="InterPro" id="IPR036397">
    <property type="entry name" value="RNaseH_sf"/>
</dbReference>
<dbReference type="NCBIfam" id="TIGR00573">
    <property type="entry name" value="dnaq"/>
    <property type="match status" value="1"/>
</dbReference>
<keyword evidence="6" id="KW-0269">Exonuclease</keyword>
<dbReference type="GO" id="GO:0008408">
    <property type="term" value="F:3'-5' exonuclease activity"/>
    <property type="evidence" value="ECO:0007669"/>
    <property type="project" value="TreeGrafter"/>
</dbReference>
<reference evidence="6 7" key="1">
    <citation type="submission" date="2019-11" db="EMBL/GenBank/DDBJ databases">
        <title>Novel species isolated from a subtropical stream in China.</title>
        <authorList>
            <person name="Lu H."/>
        </authorList>
    </citation>
    <scope>NUCLEOTIDE SEQUENCE [LARGE SCALE GENOMIC DNA]</scope>
    <source>
        <strain evidence="6 7">FT80W</strain>
    </source>
</reference>
<keyword evidence="6" id="KW-0378">Hydrolase</keyword>
<dbReference type="AlphaFoldDB" id="A0A6I2L0V5"/>
<dbReference type="InterPro" id="IPR013520">
    <property type="entry name" value="Ribonucl_H"/>
</dbReference>
<evidence type="ECO:0000256" key="4">
    <source>
        <dbReference type="ARBA" id="ARBA00049244"/>
    </source>
</evidence>
<evidence type="ECO:0000256" key="1">
    <source>
        <dbReference type="ARBA" id="ARBA00012417"/>
    </source>
</evidence>
<dbReference type="PANTHER" id="PTHR30231">
    <property type="entry name" value="DNA POLYMERASE III SUBUNIT EPSILON"/>
    <property type="match status" value="1"/>
</dbReference>
<dbReference type="GO" id="GO:0003887">
    <property type="term" value="F:DNA-directed DNA polymerase activity"/>
    <property type="evidence" value="ECO:0007669"/>
    <property type="project" value="UniProtKB-EC"/>
</dbReference>
<organism evidence="6 7">
    <name type="scientific">Duganella guangzhouensis</name>
    <dbReference type="NCBI Taxonomy" id="2666084"/>
    <lineage>
        <taxon>Bacteria</taxon>
        <taxon>Pseudomonadati</taxon>
        <taxon>Pseudomonadota</taxon>
        <taxon>Betaproteobacteria</taxon>
        <taxon>Burkholderiales</taxon>
        <taxon>Oxalobacteraceae</taxon>
        <taxon>Telluria group</taxon>
        <taxon>Duganella</taxon>
    </lineage>
</organism>
<keyword evidence="6" id="KW-0540">Nuclease</keyword>
<evidence type="ECO:0000256" key="2">
    <source>
        <dbReference type="ARBA" id="ARBA00025483"/>
    </source>
</evidence>
<protein>
    <recommendedName>
        <fullName evidence="1">DNA-directed DNA polymerase</fullName>
        <ecNumber evidence="1">2.7.7.7</ecNumber>
    </recommendedName>
</protein>
<feature type="domain" description="Exonuclease" evidence="5">
    <location>
        <begin position="5"/>
        <end position="173"/>
    </location>
</feature>
<keyword evidence="7" id="KW-1185">Reference proteome</keyword>
<comment type="function">
    <text evidence="2">DNA polymerase III is a complex, multichain enzyme responsible for most of the replicative synthesis in bacteria. The epsilon subunit contain the editing function and is a proofreading 3'-5' exonuclease.</text>
</comment>
<sequence length="207" mass="22304">MLDQPIIMLDFETTGLSPVQGDRITEVAALRIVGGEVVGRYVSLVNCGVRIPAFITGLTGITQQMVDNAPPVDEVVPQLLDFIGADTLSAHNASFDEKFLLAEAARLQLAPRHASLVCSLKLSRRVFPELGSYKLGNLSSALGIRFRGTAHRAEADAEVAAQVLIHIGQHLRSAYGIRQVDSDLLVSVNKLAAAKVPQFLQKRGQPV</sequence>
<dbReference type="GO" id="GO:0045004">
    <property type="term" value="P:DNA replication proofreading"/>
    <property type="evidence" value="ECO:0007669"/>
    <property type="project" value="TreeGrafter"/>
</dbReference>
<comment type="subunit">
    <text evidence="3">DNA polymerase III contains a core (composed of alpha, epsilon and theta chains) that associates with a tau subunit. This core dimerizes to form the POLIII' complex. PolIII' associates with the gamma complex (composed of gamma, delta, delta', psi and chi chains) and with the beta chain to form the complete DNA polymerase III complex.</text>
</comment>
<accession>A0A6I2L0V5</accession>
<dbReference type="SMART" id="SM00479">
    <property type="entry name" value="EXOIII"/>
    <property type="match status" value="1"/>
</dbReference>
<dbReference type="InterPro" id="IPR012337">
    <property type="entry name" value="RNaseH-like_sf"/>
</dbReference>
<comment type="catalytic activity">
    <reaction evidence="4">
        <text>DNA(n) + a 2'-deoxyribonucleoside 5'-triphosphate = DNA(n+1) + diphosphate</text>
        <dbReference type="Rhea" id="RHEA:22508"/>
        <dbReference type="Rhea" id="RHEA-COMP:17339"/>
        <dbReference type="Rhea" id="RHEA-COMP:17340"/>
        <dbReference type="ChEBI" id="CHEBI:33019"/>
        <dbReference type="ChEBI" id="CHEBI:61560"/>
        <dbReference type="ChEBI" id="CHEBI:173112"/>
        <dbReference type="EC" id="2.7.7.7"/>
    </reaction>
</comment>
<dbReference type="Pfam" id="PF00929">
    <property type="entry name" value="RNase_T"/>
    <property type="match status" value="1"/>
</dbReference>
<evidence type="ECO:0000313" key="6">
    <source>
        <dbReference type="EMBL" id="MRW91975.1"/>
    </source>
</evidence>
<proteinExistence type="predicted"/>
<dbReference type="RefSeq" id="WP_154378906.1">
    <property type="nucleotide sequence ID" value="NZ_WKJK01000009.1"/>
</dbReference>
<dbReference type="Gene3D" id="3.30.420.10">
    <property type="entry name" value="Ribonuclease H-like superfamily/Ribonuclease H"/>
    <property type="match status" value="1"/>
</dbReference>
<dbReference type="EMBL" id="WKJK01000009">
    <property type="protein sequence ID" value="MRW91975.1"/>
    <property type="molecule type" value="Genomic_DNA"/>
</dbReference>